<evidence type="ECO:0000256" key="10">
    <source>
        <dbReference type="RuleBase" id="RU003560"/>
    </source>
</evidence>
<dbReference type="UniPathway" id="UPA00068">
    <property type="reaction ID" value="UER00109"/>
</dbReference>
<proteinExistence type="inferred from homology"/>
<comment type="cofactor">
    <cofactor evidence="1">
        <name>pyridoxal 5'-phosphate</name>
        <dbReference type="ChEBI" id="CHEBI:597326"/>
    </cofactor>
</comment>
<dbReference type="InterPro" id="IPR015421">
    <property type="entry name" value="PyrdxlP-dep_Trfase_major"/>
</dbReference>
<dbReference type="EMBL" id="HBKP01024226">
    <property type="protein sequence ID" value="CAE2239331.1"/>
    <property type="molecule type" value="Transcribed_RNA"/>
</dbReference>
<reference evidence="11" key="1">
    <citation type="submission" date="2021-01" db="EMBL/GenBank/DDBJ databases">
        <authorList>
            <person name="Corre E."/>
            <person name="Pelletier E."/>
            <person name="Niang G."/>
            <person name="Scheremetjew M."/>
            <person name="Finn R."/>
            <person name="Kale V."/>
            <person name="Holt S."/>
            <person name="Cochrane G."/>
            <person name="Meng A."/>
            <person name="Brown T."/>
            <person name="Cohen L."/>
        </authorList>
    </citation>
    <scope>NUCLEOTIDE SEQUENCE</scope>
    <source>
        <strain evidence="11">DIVA3 518/3/11/1/6</strain>
    </source>
</reference>
<evidence type="ECO:0000256" key="6">
    <source>
        <dbReference type="ARBA" id="ARBA00022576"/>
    </source>
</evidence>
<evidence type="ECO:0000256" key="2">
    <source>
        <dbReference type="ARBA" id="ARBA00004173"/>
    </source>
</evidence>
<dbReference type="CDD" id="cd00610">
    <property type="entry name" value="OAT_like"/>
    <property type="match status" value="1"/>
</dbReference>
<keyword evidence="6" id="KW-0032">Aminotransferase</keyword>
<dbReference type="GO" id="GO:0003992">
    <property type="term" value="F:N2-acetyl-L-ornithine:2-oxoglutarate 5-aminotransferase activity"/>
    <property type="evidence" value="ECO:0007669"/>
    <property type="project" value="UniProtKB-EC"/>
</dbReference>
<keyword evidence="8" id="KW-0808">Transferase</keyword>
<protein>
    <recommendedName>
        <fullName evidence="5">acetylornithine transaminase</fullName>
        <ecNumber evidence="5">2.6.1.11</ecNumber>
    </recommendedName>
</protein>
<dbReference type="NCBIfam" id="NF002325">
    <property type="entry name" value="PRK01278.1"/>
    <property type="match status" value="1"/>
</dbReference>
<dbReference type="InterPro" id="IPR015422">
    <property type="entry name" value="PyrdxlP-dep_Trfase_small"/>
</dbReference>
<dbReference type="GO" id="GO:0005739">
    <property type="term" value="C:mitochondrion"/>
    <property type="evidence" value="ECO:0007669"/>
    <property type="project" value="UniProtKB-SubCell"/>
</dbReference>
<dbReference type="PANTHER" id="PTHR11986">
    <property type="entry name" value="AMINOTRANSFERASE CLASS III"/>
    <property type="match status" value="1"/>
</dbReference>
<dbReference type="GO" id="GO:0030170">
    <property type="term" value="F:pyridoxal phosphate binding"/>
    <property type="evidence" value="ECO:0007669"/>
    <property type="project" value="InterPro"/>
</dbReference>
<evidence type="ECO:0000256" key="9">
    <source>
        <dbReference type="ARBA" id="ARBA00022898"/>
    </source>
</evidence>
<dbReference type="FunFam" id="3.40.640.10:FF:000004">
    <property type="entry name" value="Acetylornithine aminotransferase"/>
    <property type="match status" value="1"/>
</dbReference>
<sequence length="436" mass="47269">MLSSLRVSRVATKIGVINPCRFASNGLGGMTQTEYSAEDLMKADNDLILGLYGRGSLVFTHGKGSTLYTHDKKKYLDCFSGVAVTSLGHSHPAWVEAVQDQASKLCHLSNYFHNEWGIPIAKRLVDSCNFADKVFFCNTGAEAAEGALKMARKVSKSVHPEKTDVVAFKGSFHGRTMGAVSVTSKEIYRMPFTPLMSGIEFAKMNDIDDVKRLINDRTSAIVIEPIQGEGGINPASIELMRTLRDLCDKHEASLIFDEVQCGLGRTGHLWAHHAYPLTDGSEQVVEPDIMTFAKPIAGGIPMGGLLLSKHVASKIQKGDHGTTFGGGPLACRAATVVFDEISKPSMLKHVKDSGDFLMNSIKALNSDKVVAVRGKGMLIGIELSVPVGPYLKFAQEKGFLMISAGDNVIRLAPPLVMTREEQESIVEVLAKAFKEV</sequence>
<dbReference type="AlphaFoldDB" id="A0A7S4ITT9"/>
<dbReference type="EC" id="2.6.1.11" evidence="5"/>
<dbReference type="PIRSF" id="PIRSF000521">
    <property type="entry name" value="Transaminase_4ab_Lys_Orn"/>
    <property type="match status" value="1"/>
</dbReference>
<comment type="subcellular location">
    <subcellularLocation>
        <location evidence="2">Mitochondrion</location>
    </subcellularLocation>
</comment>
<name>A0A7S4ITT9_9EUKA</name>
<keyword evidence="9 10" id="KW-0663">Pyridoxal phosphate</keyword>
<comment type="similarity">
    <text evidence="4 10">Belongs to the class-III pyridoxal-phosphate-dependent aminotransferase family.</text>
</comment>
<dbReference type="InterPro" id="IPR004636">
    <property type="entry name" value="AcOrn/SuccOrn_fam"/>
</dbReference>
<dbReference type="PANTHER" id="PTHR11986:SF79">
    <property type="entry name" value="ACETYLORNITHINE AMINOTRANSFERASE, MITOCHONDRIAL"/>
    <property type="match status" value="1"/>
</dbReference>
<dbReference type="SUPFAM" id="SSF53383">
    <property type="entry name" value="PLP-dependent transferases"/>
    <property type="match status" value="1"/>
</dbReference>
<organism evidence="11">
    <name type="scientific">Vannella robusta</name>
    <dbReference type="NCBI Taxonomy" id="1487602"/>
    <lineage>
        <taxon>Eukaryota</taxon>
        <taxon>Amoebozoa</taxon>
        <taxon>Discosea</taxon>
        <taxon>Flabellinia</taxon>
        <taxon>Vannellidae</taxon>
        <taxon>Vannella</taxon>
    </lineage>
</organism>
<dbReference type="InterPro" id="IPR050103">
    <property type="entry name" value="Class-III_PLP-dep_AT"/>
</dbReference>
<dbReference type="Gene3D" id="3.40.640.10">
    <property type="entry name" value="Type I PLP-dependent aspartate aminotransferase-like (Major domain)"/>
    <property type="match status" value="1"/>
</dbReference>
<accession>A0A7S4ITT9</accession>
<keyword evidence="7" id="KW-0028">Amino-acid biosynthesis</keyword>
<dbReference type="Pfam" id="PF00202">
    <property type="entry name" value="Aminotran_3"/>
    <property type="match status" value="1"/>
</dbReference>
<evidence type="ECO:0000313" key="11">
    <source>
        <dbReference type="EMBL" id="CAE2239331.1"/>
    </source>
</evidence>
<evidence type="ECO:0000256" key="5">
    <source>
        <dbReference type="ARBA" id="ARBA00012919"/>
    </source>
</evidence>
<gene>
    <name evidence="11" type="ORF">VSP0166_LOCUS16899</name>
</gene>
<comment type="pathway">
    <text evidence="3">Amino-acid biosynthesis; L-arginine biosynthesis; N(2)-acetyl-L-ornithine from L-glutamate: step 4/4.</text>
</comment>
<evidence type="ECO:0000256" key="1">
    <source>
        <dbReference type="ARBA" id="ARBA00001933"/>
    </source>
</evidence>
<dbReference type="GO" id="GO:0042802">
    <property type="term" value="F:identical protein binding"/>
    <property type="evidence" value="ECO:0007669"/>
    <property type="project" value="TreeGrafter"/>
</dbReference>
<evidence type="ECO:0000256" key="3">
    <source>
        <dbReference type="ARBA" id="ARBA00005024"/>
    </source>
</evidence>
<dbReference type="InterPro" id="IPR005814">
    <property type="entry name" value="Aminotrans_3"/>
</dbReference>
<evidence type="ECO:0000256" key="4">
    <source>
        <dbReference type="ARBA" id="ARBA00008954"/>
    </source>
</evidence>
<dbReference type="Gene3D" id="3.90.1150.10">
    <property type="entry name" value="Aspartate Aminotransferase, domain 1"/>
    <property type="match status" value="1"/>
</dbReference>
<dbReference type="NCBIfam" id="TIGR00707">
    <property type="entry name" value="argD"/>
    <property type="match status" value="1"/>
</dbReference>
<dbReference type="GO" id="GO:0006526">
    <property type="term" value="P:L-arginine biosynthetic process"/>
    <property type="evidence" value="ECO:0007669"/>
    <property type="project" value="UniProtKB-UniPathway"/>
</dbReference>
<dbReference type="InterPro" id="IPR015424">
    <property type="entry name" value="PyrdxlP-dep_Trfase"/>
</dbReference>
<evidence type="ECO:0000256" key="8">
    <source>
        <dbReference type="ARBA" id="ARBA00022679"/>
    </source>
</evidence>
<evidence type="ECO:0000256" key="7">
    <source>
        <dbReference type="ARBA" id="ARBA00022605"/>
    </source>
</evidence>